<keyword evidence="2 7" id="KW-0813">Transport</keyword>
<dbReference type="NCBIfam" id="TIGR04057">
    <property type="entry name" value="SusC_RagA_signa"/>
    <property type="match status" value="1"/>
</dbReference>
<keyword evidence="3 7" id="KW-1134">Transmembrane beta strand</keyword>
<feature type="domain" description="Secretin/TonB short N-terminal" evidence="9">
    <location>
        <begin position="56"/>
        <end position="105"/>
    </location>
</feature>
<dbReference type="EMBL" id="JABAHZ010000001">
    <property type="protein sequence ID" value="NLR77379.1"/>
    <property type="molecule type" value="Genomic_DNA"/>
</dbReference>
<dbReference type="InterPro" id="IPR011662">
    <property type="entry name" value="Secretin/TonB_short_N"/>
</dbReference>
<name>A0A847SJR3_9BACT</name>
<evidence type="ECO:0000256" key="7">
    <source>
        <dbReference type="PROSITE-ProRule" id="PRU01360"/>
    </source>
</evidence>
<evidence type="ECO:0000256" key="2">
    <source>
        <dbReference type="ARBA" id="ARBA00022448"/>
    </source>
</evidence>
<dbReference type="GO" id="GO:0009279">
    <property type="term" value="C:cell outer membrane"/>
    <property type="evidence" value="ECO:0007669"/>
    <property type="project" value="UniProtKB-SubCell"/>
</dbReference>
<dbReference type="InterPro" id="IPR023996">
    <property type="entry name" value="TonB-dep_OMP_SusC/RagA"/>
</dbReference>
<evidence type="ECO:0000259" key="9">
    <source>
        <dbReference type="Pfam" id="PF07660"/>
    </source>
</evidence>
<protein>
    <submittedName>
        <fullName evidence="11">TonB-dependent receptor</fullName>
    </submittedName>
</protein>
<keyword evidence="12" id="KW-1185">Reference proteome</keyword>
<evidence type="ECO:0000256" key="3">
    <source>
        <dbReference type="ARBA" id="ARBA00022452"/>
    </source>
</evidence>
<keyword evidence="11" id="KW-0675">Receptor</keyword>
<evidence type="ECO:0000313" key="12">
    <source>
        <dbReference type="Proteomes" id="UP000552864"/>
    </source>
</evidence>
<dbReference type="InterPro" id="IPR039426">
    <property type="entry name" value="TonB-dep_rcpt-like"/>
</dbReference>
<dbReference type="InterPro" id="IPR037066">
    <property type="entry name" value="Plug_dom_sf"/>
</dbReference>
<organism evidence="11 12">
    <name type="scientific">Chitinophaga eiseniae</name>
    <dbReference type="NCBI Taxonomy" id="634771"/>
    <lineage>
        <taxon>Bacteria</taxon>
        <taxon>Pseudomonadati</taxon>
        <taxon>Bacteroidota</taxon>
        <taxon>Chitinophagia</taxon>
        <taxon>Chitinophagales</taxon>
        <taxon>Chitinophagaceae</taxon>
        <taxon>Chitinophaga</taxon>
    </lineage>
</organism>
<keyword evidence="6 7" id="KW-0998">Cell outer membrane</keyword>
<evidence type="ECO:0000259" key="10">
    <source>
        <dbReference type="Pfam" id="PF07715"/>
    </source>
</evidence>
<keyword evidence="8" id="KW-0732">Signal</keyword>
<dbReference type="Gene3D" id="2.40.170.20">
    <property type="entry name" value="TonB-dependent receptor, beta-barrel domain"/>
    <property type="match status" value="1"/>
</dbReference>
<dbReference type="Pfam" id="PF07715">
    <property type="entry name" value="Plug"/>
    <property type="match status" value="1"/>
</dbReference>
<proteinExistence type="inferred from homology"/>
<gene>
    <name evidence="11" type="ORF">HGH91_02015</name>
</gene>
<dbReference type="Proteomes" id="UP000552864">
    <property type="component" value="Unassembled WGS sequence"/>
</dbReference>
<dbReference type="Gene3D" id="2.170.130.10">
    <property type="entry name" value="TonB-dependent receptor, plug domain"/>
    <property type="match status" value="1"/>
</dbReference>
<dbReference type="InterPro" id="IPR036942">
    <property type="entry name" value="Beta-barrel_TonB_sf"/>
</dbReference>
<evidence type="ECO:0000256" key="6">
    <source>
        <dbReference type="ARBA" id="ARBA00023237"/>
    </source>
</evidence>
<comment type="subcellular location">
    <subcellularLocation>
        <location evidence="1 7">Cell outer membrane</location>
        <topology evidence="1 7">Multi-pass membrane protein</topology>
    </subcellularLocation>
</comment>
<evidence type="ECO:0000256" key="4">
    <source>
        <dbReference type="ARBA" id="ARBA00022692"/>
    </source>
</evidence>
<keyword evidence="5 7" id="KW-0472">Membrane</keyword>
<feature type="domain" description="TonB-dependent receptor plug" evidence="10">
    <location>
        <begin position="209"/>
        <end position="313"/>
    </location>
</feature>
<comment type="caution">
    <text evidence="11">The sequence shown here is derived from an EMBL/GenBank/DDBJ whole genome shotgun (WGS) entry which is preliminary data.</text>
</comment>
<dbReference type="InterPro" id="IPR023997">
    <property type="entry name" value="TonB-dep_OMP_SusC/RagA_CS"/>
</dbReference>
<dbReference type="Pfam" id="PF13715">
    <property type="entry name" value="CarbopepD_reg_2"/>
    <property type="match status" value="1"/>
</dbReference>
<dbReference type="SUPFAM" id="SSF56935">
    <property type="entry name" value="Porins"/>
    <property type="match status" value="1"/>
</dbReference>
<dbReference type="InterPro" id="IPR008969">
    <property type="entry name" value="CarboxyPept-like_regulatory"/>
</dbReference>
<keyword evidence="4 7" id="KW-0812">Transmembrane</keyword>
<dbReference type="Pfam" id="PF07660">
    <property type="entry name" value="STN"/>
    <property type="match status" value="1"/>
</dbReference>
<evidence type="ECO:0000256" key="8">
    <source>
        <dbReference type="SAM" id="SignalP"/>
    </source>
</evidence>
<evidence type="ECO:0000256" key="1">
    <source>
        <dbReference type="ARBA" id="ARBA00004571"/>
    </source>
</evidence>
<dbReference type="SUPFAM" id="SSF49464">
    <property type="entry name" value="Carboxypeptidase regulatory domain-like"/>
    <property type="match status" value="1"/>
</dbReference>
<dbReference type="PROSITE" id="PS52016">
    <property type="entry name" value="TONB_DEPENDENT_REC_3"/>
    <property type="match status" value="1"/>
</dbReference>
<evidence type="ECO:0000256" key="5">
    <source>
        <dbReference type="ARBA" id="ARBA00023136"/>
    </source>
</evidence>
<feature type="chain" id="PRO_5032979900" evidence="8">
    <location>
        <begin position="21"/>
        <end position="1058"/>
    </location>
</feature>
<evidence type="ECO:0000313" key="11">
    <source>
        <dbReference type="EMBL" id="NLR77379.1"/>
    </source>
</evidence>
<dbReference type="NCBIfam" id="TIGR04056">
    <property type="entry name" value="OMP_RagA_SusC"/>
    <property type="match status" value="1"/>
</dbReference>
<dbReference type="AlphaFoldDB" id="A0A847SJR3"/>
<feature type="signal peptide" evidence="8">
    <location>
        <begin position="1"/>
        <end position="20"/>
    </location>
</feature>
<comment type="similarity">
    <text evidence="7">Belongs to the TonB-dependent receptor family.</text>
</comment>
<sequence>MRISSLLLALLTASVTSLRADDASAQRLKTMKLTMQVKNEPLLQVLRRIEQSTPLRFAYNAAQVNGAGLVTTSFQDISVEEILNNLLAPQHYQWKERGNNILITPTVLAANADTLLLRGRVLNQAEPPVPIPGATVTVKGTTRGVVTDADGFFELKTQADEILVFSFIGYKPKEYIVKGSQRNVTVSLEENVNSLNTLVVTGFSEQKVKHLASSVSSLNMANVNNKPITQLSQALQGGVTGINVSQSSGLPGGDAAAVKIRGVSSFLGSDPLVLVDGVPFDMNKLDPNTIENITVLKDAAAASMYGARAGNGVIIITTKRGAPGVVNVQYNGYTGFQSPTFTPHFVDAATYMRMSNEALRNNGGDPLYTDDVIKQTADHSDPVKYPDTHWREEVMRQQSSIQQHSLSVSGGNSAARFALTANYLSQQGMIQNSSFNRGTVRANTSVDLRKNFVVFMDLFAARDQQQEPYAWGRSTSGILSWVYTAPPNIASKYPDKPERPGYTYYGTYGESWNPVANVERGGTINRIRDEVLINLRPKWEILPGLSLKGQFSYRVSTGANKTNRDAYIFFDYFTNQKTGRDFTDMKDAGPTNRSSYYYTGGNLDYTKTFGQHRINALAGYSRELNNTDTWTEIALNSYFGKVYYSYADKYLLELGLRRDGSSLFAPNRKWGNFPSIAAGWNLGSESFMQSLTFLDELKLRGSYGKLGNNNISPYSYQSTINTYNGTEASFGNPNITWEKVSILDLGADISLFKNKLDLTFDWYDKKTTDLILSPQPTLTSAINKTPVNIGSMKNVGWEIKASYNAQLSKNFSLTLNAGYSRNRSTLLKLAQERPIIEGNIIRQVGGPLAEYYGFKSLGLIQQSDIAKGIPMLPGQAAGDIRYADIDHNGVIDDNDRVPLGATEPYNNYFGSISLKWKNLDFETMITAVGKVVAMYSGRIALPFNAAGEGGTPLTWHLDYWTPEHTDARFPRLLPSPGGNEKSSDFWAYNGAFTRVRYIQLGYNFKLERKIKIKTVRVYVNAQNPFTISQIKAGDPESRGDQTTYPIMKVYTAGLNVTF</sequence>
<accession>A0A847SJR3</accession>
<dbReference type="Gene3D" id="2.60.40.1120">
    <property type="entry name" value="Carboxypeptidase-like, regulatory domain"/>
    <property type="match status" value="1"/>
</dbReference>
<dbReference type="InterPro" id="IPR012910">
    <property type="entry name" value="Plug_dom"/>
</dbReference>
<reference evidence="11 12" key="1">
    <citation type="submission" date="2020-04" db="EMBL/GenBank/DDBJ databases">
        <authorList>
            <person name="Yin C."/>
        </authorList>
    </citation>
    <scope>NUCLEOTIDE SEQUENCE [LARGE SCALE GENOMIC DNA]</scope>
    <source>
        <strain evidence="11 12">Ak56</strain>
    </source>
</reference>
<dbReference type="RefSeq" id="WP_168736785.1">
    <property type="nucleotide sequence ID" value="NZ_JABAHZ010000001.1"/>
</dbReference>